<feature type="transmembrane region" description="Helical" evidence="6">
    <location>
        <begin position="291"/>
        <end position="313"/>
    </location>
</feature>
<dbReference type="PANTHER" id="PTHR22950:SF461">
    <property type="entry name" value="AMINO ACID TRANSPORTER TRANSMEMBRANE DOMAIN-CONTAINING PROTEIN"/>
    <property type="match status" value="1"/>
</dbReference>
<feature type="transmembrane region" description="Helical" evidence="6">
    <location>
        <begin position="187"/>
        <end position="210"/>
    </location>
</feature>
<organism evidence="8 9">
    <name type="scientific">Elliptochloris bilobata</name>
    <dbReference type="NCBI Taxonomy" id="381761"/>
    <lineage>
        <taxon>Eukaryota</taxon>
        <taxon>Viridiplantae</taxon>
        <taxon>Chlorophyta</taxon>
        <taxon>core chlorophytes</taxon>
        <taxon>Trebouxiophyceae</taxon>
        <taxon>Trebouxiophyceae incertae sedis</taxon>
        <taxon>Elliptochloris clade</taxon>
        <taxon>Elliptochloris</taxon>
    </lineage>
</organism>
<feature type="transmembrane region" description="Helical" evidence="6">
    <location>
        <begin position="77"/>
        <end position="98"/>
    </location>
</feature>
<dbReference type="AlphaFoldDB" id="A0AAW1QHM7"/>
<dbReference type="Proteomes" id="UP001445335">
    <property type="component" value="Unassembled WGS sequence"/>
</dbReference>
<feature type="transmembrane region" description="Helical" evidence="6">
    <location>
        <begin position="49"/>
        <end position="70"/>
    </location>
</feature>
<dbReference type="InterPro" id="IPR013057">
    <property type="entry name" value="AA_transpt_TM"/>
</dbReference>
<keyword evidence="5 6" id="KW-0472">Membrane</keyword>
<evidence type="ECO:0000313" key="8">
    <source>
        <dbReference type="EMBL" id="KAK9820944.1"/>
    </source>
</evidence>
<feature type="transmembrane region" description="Helical" evidence="6">
    <location>
        <begin position="416"/>
        <end position="435"/>
    </location>
</feature>
<evidence type="ECO:0000313" key="9">
    <source>
        <dbReference type="Proteomes" id="UP001445335"/>
    </source>
</evidence>
<sequence>MVPPLRASSAISTPAAPSCATRSADIERLLPTMSGHKSPTPARDCTGRAPWAGTVLTLLALQLGFGLWLMPAAYSRLGWVPGTVAVTALMVLTMYSGFLISRLVTAVSGCVLFSDIGEAAAGTKGRWLVQGIVHSFGATRCIILHLVTSQSLQHAAGNAEVPLVVYSLVIAVTALFCIQVKAMNKLGWFLTFGTFGQAFAALIVTVSLIARPLPAYQRQTVAFQTADTEMALVGLMNMVFAYGGQFAFVEVINAMQRPSEFASAVRASTAVMGAAYVALGGIGYWSMGAVVPSVIIFGIGSGLFARLAANAILAQALGQYLLNLNVWTHNMLTLLARSQGKAQGERIESAADHHWLTWLAATSAVITYAFAVSMTVPFLSSLVALATSATSLVCAYTLPAWFTLLLLPDAITRGEYYVCVALIPLSLLASGTGFYSSVRVLAGEITGAILLRDRALAEVDAY</sequence>
<feature type="transmembrane region" description="Helical" evidence="6">
    <location>
        <begin position="355"/>
        <end position="376"/>
    </location>
</feature>
<reference evidence="8 9" key="1">
    <citation type="journal article" date="2024" name="Nat. Commun.">
        <title>Phylogenomics reveals the evolutionary origins of lichenization in chlorophyte algae.</title>
        <authorList>
            <person name="Puginier C."/>
            <person name="Libourel C."/>
            <person name="Otte J."/>
            <person name="Skaloud P."/>
            <person name="Haon M."/>
            <person name="Grisel S."/>
            <person name="Petersen M."/>
            <person name="Berrin J.G."/>
            <person name="Delaux P.M."/>
            <person name="Dal Grande F."/>
            <person name="Keller J."/>
        </authorList>
    </citation>
    <scope>NUCLEOTIDE SEQUENCE [LARGE SCALE GENOMIC DNA]</scope>
    <source>
        <strain evidence="8 9">SAG 245.80</strain>
    </source>
</reference>
<evidence type="ECO:0000256" key="4">
    <source>
        <dbReference type="ARBA" id="ARBA00022989"/>
    </source>
</evidence>
<name>A0AAW1QHM7_9CHLO</name>
<evidence type="ECO:0000256" key="6">
    <source>
        <dbReference type="SAM" id="Phobius"/>
    </source>
</evidence>
<comment type="caution">
    <text evidence="8">The sequence shown here is derived from an EMBL/GenBank/DDBJ whole genome shotgun (WGS) entry which is preliminary data.</text>
</comment>
<keyword evidence="9" id="KW-1185">Reference proteome</keyword>
<accession>A0AAW1QHM7</accession>
<keyword evidence="4 6" id="KW-1133">Transmembrane helix</keyword>
<evidence type="ECO:0000256" key="5">
    <source>
        <dbReference type="ARBA" id="ARBA00023136"/>
    </source>
</evidence>
<evidence type="ECO:0000256" key="2">
    <source>
        <dbReference type="ARBA" id="ARBA00022692"/>
    </source>
</evidence>
<evidence type="ECO:0000259" key="7">
    <source>
        <dbReference type="Pfam" id="PF01490"/>
    </source>
</evidence>
<feature type="domain" description="Amino acid transporter transmembrane" evidence="7">
    <location>
        <begin position="51"/>
        <end position="433"/>
    </location>
</feature>
<dbReference type="GO" id="GO:0016020">
    <property type="term" value="C:membrane"/>
    <property type="evidence" value="ECO:0007669"/>
    <property type="project" value="UniProtKB-SubCell"/>
</dbReference>
<evidence type="ECO:0000256" key="3">
    <source>
        <dbReference type="ARBA" id="ARBA00022970"/>
    </source>
</evidence>
<feature type="transmembrane region" description="Helical" evidence="6">
    <location>
        <begin position="163"/>
        <end position="180"/>
    </location>
</feature>
<protein>
    <recommendedName>
        <fullName evidence="7">Amino acid transporter transmembrane domain-containing protein</fullName>
    </recommendedName>
</protein>
<keyword evidence="2 6" id="KW-0812">Transmembrane</keyword>
<proteinExistence type="predicted"/>
<feature type="transmembrane region" description="Helical" evidence="6">
    <location>
        <begin position="230"/>
        <end position="252"/>
    </location>
</feature>
<dbReference type="GO" id="GO:0015179">
    <property type="term" value="F:L-amino acid transmembrane transporter activity"/>
    <property type="evidence" value="ECO:0007669"/>
    <property type="project" value="TreeGrafter"/>
</dbReference>
<keyword evidence="3" id="KW-0813">Transport</keyword>
<dbReference type="PANTHER" id="PTHR22950">
    <property type="entry name" value="AMINO ACID TRANSPORTER"/>
    <property type="match status" value="1"/>
</dbReference>
<gene>
    <name evidence="8" type="ORF">WJX81_000213</name>
</gene>
<dbReference type="Pfam" id="PF01490">
    <property type="entry name" value="Aa_trans"/>
    <property type="match status" value="1"/>
</dbReference>
<evidence type="ECO:0000256" key="1">
    <source>
        <dbReference type="ARBA" id="ARBA00004141"/>
    </source>
</evidence>
<comment type="subcellular location">
    <subcellularLocation>
        <location evidence="1">Membrane</location>
        <topology evidence="1">Multi-pass membrane protein</topology>
    </subcellularLocation>
</comment>
<dbReference type="EMBL" id="JALJOU010000111">
    <property type="protein sequence ID" value="KAK9820944.1"/>
    <property type="molecule type" value="Genomic_DNA"/>
</dbReference>
<keyword evidence="3" id="KW-0029">Amino-acid transport</keyword>
<feature type="transmembrane region" description="Helical" evidence="6">
    <location>
        <begin position="382"/>
        <end position="404"/>
    </location>
</feature>